<accession>A0A494Z669</accession>
<name>A0A494Z669_9BACL</name>
<organism evidence="2 3">
    <name type="scientific">Ureibacillus endophyticus</name>
    <dbReference type="NCBI Taxonomy" id="1978490"/>
    <lineage>
        <taxon>Bacteria</taxon>
        <taxon>Bacillati</taxon>
        <taxon>Bacillota</taxon>
        <taxon>Bacilli</taxon>
        <taxon>Bacillales</taxon>
        <taxon>Caryophanaceae</taxon>
        <taxon>Ureibacillus</taxon>
    </lineage>
</organism>
<dbReference type="Pfam" id="PF12728">
    <property type="entry name" value="HTH_17"/>
    <property type="match status" value="1"/>
</dbReference>
<evidence type="ECO:0000259" key="1">
    <source>
        <dbReference type="Pfam" id="PF12728"/>
    </source>
</evidence>
<gene>
    <name evidence="2" type="ORF">D8M03_07835</name>
</gene>
<dbReference type="InterPro" id="IPR041657">
    <property type="entry name" value="HTH_17"/>
</dbReference>
<dbReference type="InterPro" id="IPR010093">
    <property type="entry name" value="SinI_DNA-bd"/>
</dbReference>
<keyword evidence="3" id="KW-1185">Reference proteome</keyword>
<dbReference type="EMBL" id="RBZN01000014">
    <property type="protein sequence ID" value="RKQ17492.1"/>
    <property type="molecule type" value="Genomic_DNA"/>
</dbReference>
<keyword evidence="2" id="KW-0238">DNA-binding</keyword>
<feature type="domain" description="Helix-turn-helix" evidence="1">
    <location>
        <begin position="39"/>
        <end position="89"/>
    </location>
</feature>
<proteinExistence type="predicted"/>
<dbReference type="Gene3D" id="1.10.10.10">
    <property type="entry name" value="Winged helix-like DNA-binding domain superfamily/Winged helix DNA-binding domain"/>
    <property type="match status" value="1"/>
</dbReference>
<dbReference type="AlphaFoldDB" id="A0A494Z669"/>
<comment type="caution">
    <text evidence="2">The sequence shown here is derived from an EMBL/GenBank/DDBJ whole genome shotgun (WGS) entry which is preliminary data.</text>
</comment>
<dbReference type="SUPFAM" id="SSF46955">
    <property type="entry name" value="Putative DNA-binding domain"/>
    <property type="match status" value="1"/>
</dbReference>
<sequence length="91" mass="10862">MNFKLELPEDIVLINKKELKRVLHEVLLDLQAEKNVNDVMTIRECADYLKVSVPTIRKMIANREIPYFQKGQVIRLSRYDITEWMRNQSDI</sequence>
<dbReference type="NCBIfam" id="TIGR01764">
    <property type="entry name" value="excise"/>
    <property type="match status" value="1"/>
</dbReference>
<dbReference type="GO" id="GO:0003677">
    <property type="term" value="F:DNA binding"/>
    <property type="evidence" value="ECO:0007669"/>
    <property type="project" value="UniProtKB-KW"/>
</dbReference>
<evidence type="ECO:0000313" key="2">
    <source>
        <dbReference type="EMBL" id="RKQ17492.1"/>
    </source>
</evidence>
<dbReference type="InterPro" id="IPR036388">
    <property type="entry name" value="WH-like_DNA-bd_sf"/>
</dbReference>
<dbReference type="InterPro" id="IPR009061">
    <property type="entry name" value="DNA-bd_dom_put_sf"/>
</dbReference>
<protein>
    <submittedName>
        <fullName evidence="2">DNA-binding protein</fullName>
    </submittedName>
</protein>
<dbReference type="RefSeq" id="WP_121214213.1">
    <property type="nucleotide sequence ID" value="NZ_RBZN01000014.1"/>
</dbReference>
<dbReference type="Proteomes" id="UP000272238">
    <property type="component" value="Unassembled WGS sequence"/>
</dbReference>
<reference evidence="2 3" key="1">
    <citation type="journal article" date="2016" name="Antonie Van Leeuwenhoek">
        <title>Lysinibacillus endophyticus sp. nov., an indole-3-acetic acid producing endophytic bacterium isolated from corn root (Zea mays cv. Xinken-5).</title>
        <authorList>
            <person name="Yu J."/>
            <person name="Guan X."/>
            <person name="Liu C."/>
            <person name="Xiang W."/>
            <person name="Yu Z."/>
            <person name="Liu X."/>
            <person name="Wang G."/>
        </authorList>
    </citation>
    <scope>NUCLEOTIDE SEQUENCE [LARGE SCALE GENOMIC DNA]</scope>
    <source>
        <strain evidence="2 3">DSM 100506</strain>
    </source>
</reference>
<dbReference type="OrthoDB" id="9805928at2"/>
<evidence type="ECO:0000313" key="3">
    <source>
        <dbReference type="Proteomes" id="UP000272238"/>
    </source>
</evidence>